<dbReference type="Pfam" id="PF07308">
    <property type="entry name" value="DUF1456"/>
    <property type="match status" value="2"/>
</dbReference>
<proteinExistence type="predicted"/>
<reference evidence="1 2" key="1">
    <citation type="journal article" date="2012" name="Genome Res.">
        <title>Genomic basis of endosymbiont-conferred protection against an insect parasitoid.</title>
        <authorList>
            <person name="Hansen A.K."/>
            <person name="Vorburger C."/>
            <person name="Moran N.A."/>
        </authorList>
    </citation>
    <scope>NUCLEOTIDE SEQUENCE [LARGE SCALE GENOMIC DNA]</scope>
    <source>
        <strain evidence="2">R5.15</strain>
    </source>
</reference>
<protein>
    <recommendedName>
        <fullName evidence="3">DUF1456 domain-containing protein</fullName>
    </recommendedName>
</protein>
<gene>
    <name evidence="1" type="ORF">Rin_00021740</name>
</gene>
<evidence type="ECO:0000313" key="2">
    <source>
        <dbReference type="Proteomes" id="UP000004116"/>
    </source>
</evidence>
<dbReference type="PANTHER" id="PTHR37805">
    <property type="entry name" value="CYTOPLASMIC PROTEIN-RELATED"/>
    <property type="match status" value="1"/>
</dbReference>
<name>G2H276_9ENTR</name>
<organism evidence="1 2">
    <name type="scientific">Candidatus Regiella insecticola 5.15</name>
    <dbReference type="NCBI Taxonomy" id="1005043"/>
    <lineage>
        <taxon>Bacteria</taxon>
        <taxon>Pseudomonadati</taxon>
        <taxon>Pseudomonadota</taxon>
        <taxon>Gammaproteobacteria</taxon>
        <taxon>Enterobacterales</taxon>
        <taxon>Enterobacteriaceae</taxon>
        <taxon>aphid secondary symbionts</taxon>
        <taxon>Candidatus Regiella</taxon>
    </lineage>
</organism>
<evidence type="ECO:0008006" key="3">
    <source>
        <dbReference type="Google" id="ProtNLM"/>
    </source>
</evidence>
<keyword evidence="2" id="KW-1185">Reference proteome</keyword>
<dbReference type="EMBL" id="AGCA01000513">
    <property type="protein sequence ID" value="EGY27905.1"/>
    <property type="molecule type" value="Genomic_DNA"/>
</dbReference>
<dbReference type="RefSeq" id="WP_006707801.1">
    <property type="nucleotide sequence ID" value="NZ_AGCA01000513.1"/>
</dbReference>
<dbReference type="PATRIC" id="fig|1005043.3.peg.2002"/>
<accession>G2H276</accession>
<sequence>MINNDVLRSIRYMLNVNDNDTKIVDIIKSTGYQINNLDIISFLKKDNEAGYQYCSDEVMVHFLNGLIFFKRGKNDKFPLPNIEVKLNNNIFLKKLRVAFSLKDSDMHALFLSVDFPVSKPELNALFRKEGSKNFRLCGDQLLRHFLKGLTLRIRS</sequence>
<evidence type="ECO:0000313" key="1">
    <source>
        <dbReference type="EMBL" id="EGY27905.1"/>
    </source>
</evidence>
<dbReference type="Proteomes" id="UP000004116">
    <property type="component" value="Unassembled WGS sequence"/>
</dbReference>
<comment type="caution">
    <text evidence="1">The sequence shown here is derived from an EMBL/GenBank/DDBJ whole genome shotgun (WGS) entry which is preliminary data.</text>
</comment>
<dbReference type="AlphaFoldDB" id="G2H276"/>
<dbReference type="PANTHER" id="PTHR37805:SF1">
    <property type="entry name" value="CYTOPLASMIC PROTEIN"/>
    <property type="match status" value="1"/>
</dbReference>
<dbReference type="InterPro" id="IPR009921">
    <property type="entry name" value="YehS-like"/>
</dbReference>
<dbReference type="OrthoDB" id="9788465at2"/>